<reference evidence="2" key="1">
    <citation type="journal article" date="2020" name="Stud. Mycol.">
        <title>101 Dothideomycetes genomes: a test case for predicting lifestyles and emergence of pathogens.</title>
        <authorList>
            <person name="Haridas S."/>
            <person name="Albert R."/>
            <person name="Binder M."/>
            <person name="Bloem J."/>
            <person name="Labutti K."/>
            <person name="Salamov A."/>
            <person name="Andreopoulos B."/>
            <person name="Baker S."/>
            <person name="Barry K."/>
            <person name="Bills G."/>
            <person name="Bluhm B."/>
            <person name="Cannon C."/>
            <person name="Castanera R."/>
            <person name="Culley D."/>
            <person name="Daum C."/>
            <person name="Ezra D."/>
            <person name="Gonzalez J."/>
            <person name="Henrissat B."/>
            <person name="Kuo A."/>
            <person name="Liang C."/>
            <person name="Lipzen A."/>
            <person name="Lutzoni F."/>
            <person name="Magnuson J."/>
            <person name="Mondo S."/>
            <person name="Nolan M."/>
            <person name="Ohm R."/>
            <person name="Pangilinan J."/>
            <person name="Park H.-J."/>
            <person name="Ramirez L."/>
            <person name="Alfaro M."/>
            <person name="Sun H."/>
            <person name="Tritt A."/>
            <person name="Yoshinaga Y."/>
            <person name="Zwiers L.-H."/>
            <person name="Turgeon B."/>
            <person name="Goodwin S."/>
            <person name="Spatafora J."/>
            <person name="Crous P."/>
            <person name="Grigoriev I."/>
        </authorList>
    </citation>
    <scope>NUCLEOTIDE SEQUENCE</scope>
    <source>
        <strain evidence="2">CBS 269.34</strain>
    </source>
</reference>
<dbReference type="Gene3D" id="3.20.20.150">
    <property type="entry name" value="Divalent-metal-dependent TIM barrel enzymes"/>
    <property type="match status" value="1"/>
</dbReference>
<name>A0A6A6R5Y8_9PEZI</name>
<accession>A0A6A6R5Y8</accession>
<dbReference type="SUPFAM" id="SSF51658">
    <property type="entry name" value="Xylose isomerase-like"/>
    <property type="match status" value="1"/>
</dbReference>
<gene>
    <name evidence="2" type="ORF">BU16DRAFT_522841</name>
</gene>
<feature type="domain" description="Xylose isomerase-like TIM barrel" evidence="1">
    <location>
        <begin position="26"/>
        <end position="318"/>
    </location>
</feature>
<dbReference type="AlphaFoldDB" id="A0A6A6R5Y8"/>
<sequence>MSYKPAISTMSLGRCWAGHDFTHKLDMAAKHHLTGLEIFFEDLEDVAAQLPGGATPSNQLQASHNIAKLCADRGLTIIGLQPFLHYEGLYDRAEHAKRIEKLTLWFQLAKALGTDIIQIPTNFLPAAECSSDIDLIVADLVEVADMGAKESPPIKFAYESLAWATHIDTWERCWEVVAKVDRPNFGLCLDTFNIAGRVFADPAAVSGKTVNAEADLAASIARLVKTVDVKKVFYIQVVDAERLAAPLIEGHEFWAQDQLTRMSWSRNCRLFYGEQALGGYLPVLEITRAFIEGLGYQGWVSMELFSRVMTYKEKDIPEHLASRAATAWSKLERDLELNGGGKGVMRGGHVEEARL</sequence>
<dbReference type="Proteomes" id="UP000799750">
    <property type="component" value="Unassembled WGS sequence"/>
</dbReference>
<proteinExistence type="predicted"/>
<dbReference type="EMBL" id="MU004183">
    <property type="protein sequence ID" value="KAF2499979.1"/>
    <property type="molecule type" value="Genomic_DNA"/>
</dbReference>
<dbReference type="PANTHER" id="PTHR12110:SF21">
    <property type="entry name" value="XYLOSE ISOMERASE-LIKE TIM BARREL DOMAIN-CONTAINING PROTEIN"/>
    <property type="match status" value="1"/>
</dbReference>
<evidence type="ECO:0000313" key="3">
    <source>
        <dbReference type="Proteomes" id="UP000799750"/>
    </source>
</evidence>
<dbReference type="Pfam" id="PF01261">
    <property type="entry name" value="AP_endonuc_2"/>
    <property type="match status" value="1"/>
</dbReference>
<keyword evidence="3" id="KW-1185">Reference proteome</keyword>
<dbReference type="OrthoDB" id="5360893at2759"/>
<dbReference type="PANTHER" id="PTHR12110">
    <property type="entry name" value="HYDROXYPYRUVATE ISOMERASE"/>
    <property type="match status" value="1"/>
</dbReference>
<dbReference type="InterPro" id="IPR013022">
    <property type="entry name" value="Xyl_isomerase-like_TIM-brl"/>
</dbReference>
<keyword evidence="2" id="KW-0413">Isomerase</keyword>
<evidence type="ECO:0000313" key="2">
    <source>
        <dbReference type="EMBL" id="KAF2499979.1"/>
    </source>
</evidence>
<dbReference type="InterPro" id="IPR050312">
    <property type="entry name" value="IolE/XylAMocC-like"/>
</dbReference>
<protein>
    <submittedName>
        <fullName evidence="2">Xylose isomerase-like protein</fullName>
    </submittedName>
</protein>
<organism evidence="2 3">
    <name type="scientific">Lophium mytilinum</name>
    <dbReference type="NCBI Taxonomy" id="390894"/>
    <lineage>
        <taxon>Eukaryota</taxon>
        <taxon>Fungi</taxon>
        <taxon>Dikarya</taxon>
        <taxon>Ascomycota</taxon>
        <taxon>Pezizomycotina</taxon>
        <taxon>Dothideomycetes</taxon>
        <taxon>Pleosporomycetidae</taxon>
        <taxon>Mytilinidiales</taxon>
        <taxon>Mytilinidiaceae</taxon>
        <taxon>Lophium</taxon>
    </lineage>
</organism>
<dbReference type="InterPro" id="IPR036237">
    <property type="entry name" value="Xyl_isomerase-like_sf"/>
</dbReference>
<evidence type="ECO:0000259" key="1">
    <source>
        <dbReference type="Pfam" id="PF01261"/>
    </source>
</evidence>
<dbReference type="GO" id="GO:0016853">
    <property type="term" value="F:isomerase activity"/>
    <property type="evidence" value="ECO:0007669"/>
    <property type="project" value="UniProtKB-KW"/>
</dbReference>